<dbReference type="GO" id="GO:0009507">
    <property type="term" value="C:chloroplast"/>
    <property type="evidence" value="ECO:0007669"/>
    <property type="project" value="UniProtKB-SubCell"/>
</dbReference>
<keyword evidence="7 10" id="KW-0408">Iron</keyword>
<evidence type="ECO:0000259" key="11">
    <source>
        <dbReference type="Pfam" id="PF00148"/>
    </source>
</evidence>
<evidence type="ECO:0000256" key="3">
    <source>
        <dbReference type="ARBA" id="ARBA00022723"/>
    </source>
</evidence>
<evidence type="ECO:0000256" key="5">
    <source>
        <dbReference type="ARBA" id="ARBA00022840"/>
    </source>
</evidence>
<dbReference type="GO" id="GO:0016636">
    <property type="term" value="F:oxidoreductase activity, acting on the CH-CH group of donors, iron-sulfur protein as acceptor"/>
    <property type="evidence" value="ECO:0007669"/>
    <property type="project" value="UniProtKB-UniRule"/>
</dbReference>
<dbReference type="PANTHER" id="PTHR39429:SF3">
    <property type="entry name" value="LIGHT-INDEPENDENT PROTOCHLOROPHYLLIDE REDUCTASE SUBUNIT N"/>
    <property type="match status" value="1"/>
</dbReference>
<dbReference type="UniPathway" id="UPA00670"/>
<comment type="function">
    <text evidence="10">Component of the dark-operative protochlorophyllide reductase (DPOR) that uses Mg-ATP and reduced ferredoxin to reduce ring D of protochlorophyllide (Pchlide) to form chlorophyllide a (Chlide). This reaction is light-independent. The NB-protein (ChlN-ChlB) is the catalytic component of the complex.</text>
</comment>
<dbReference type="InterPro" id="IPR000510">
    <property type="entry name" value="Nase/OxRdtase_comp1"/>
</dbReference>
<comment type="similarity">
    <text evidence="10">Belongs to the BchN/ChlN family.</text>
</comment>
<comment type="pathway">
    <text evidence="10">Porphyrin-containing compound metabolism; chlorophyll biosynthesis (light-independent).</text>
</comment>
<evidence type="ECO:0000313" key="12">
    <source>
        <dbReference type="EMBL" id="SCW22915.1"/>
    </source>
</evidence>
<feature type="binding site" evidence="10">
    <location>
        <position position="107"/>
    </location>
    <ligand>
        <name>[4Fe-4S] cluster</name>
        <dbReference type="ChEBI" id="CHEBI:49883"/>
        <note>ligand shared with heterodimeric partner</note>
    </ligand>
</feature>
<accession>A0A1G4NWA6</accession>
<evidence type="ECO:0000256" key="10">
    <source>
        <dbReference type="HAMAP-Rule" id="MF_00352"/>
    </source>
</evidence>
<dbReference type="GO" id="GO:0019685">
    <property type="term" value="P:photosynthesis, dark reaction"/>
    <property type="evidence" value="ECO:0007669"/>
    <property type="project" value="InterPro"/>
</dbReference>
<keyword evidence="12" id="KW-0934">Plastid</keyword>
<name>A0A1G4NWA6_9FLOR</name>
<evidence type="ECO:0000256" key="8">
    <source>
        <dbReference type="ARBA" id="ARBA00023014"/>
    </source>
</evidence>
<keyword evidence="8 10" id="KW-0411">Iron-sulfur</keyword>
<keyword evidence="3 10" id="KW-0479">Metal-binding</keyword>
<geneLocation type="chloroplast" evidence="12"/>
<proteinExistence type="inferred from homology"/>
<keyword evidence="9 10" id="KW-0149">Chlorophyll biosynthesis</keyword>
<evidence type="ECO:0000256" key="6">
    <source>
        <dbReference type="ARBA" id="ARBA00023002"/>
    </source>
</evidence>
<keyword evidence="2 10" id="KW-0602">Photosynthesis</keyword>
<evidence type="ECO:0000256" key="1">
    <source>
        <dbReference type="ARBA" id="ARBA00022485"/>
    </source>
</evidence>
<dbReference type="PIRSF" id="PIRSF000162">
    <property type="entry name" value="P_chlorophyll_rd"/>
    <property type="match status" value="1"/>
</dbReference>
<gene>
    <name evidence="10 12" type="primary">chlN</name>
    <name evidence="12" type="ORF">H1444_40</name>
</gene>
<comment type="catalytic activity">
    <reaction evidence="10">
        <text>chlorophyllide a + oxidized 2[4Fe-4S]-[ferredoxin] + 2 ADP + 2 phosphate = protochlorophyllide a + reduced 2[4Fe-4S]-[ferredoxin] + 2 ATP + 2 H2O</text>
        <dbReference type="Rhea" id="RHEA:28202"/>
        <dbReference type="Rhea" id="RHEA-COMP:10002"/>
        <dbReference type="Rhea" id="RHEA-COMP:10004"/>
        <dbReference type="ChEBI" id="CHEBI:15377"/>
        <dbReference type="ChEBI" id="CHEBI:30616"/>
        <dbReference type="ChEBI" id="CHEBI:33722"/>
        <dbReference type="ChEBI" id="CHEBI:33723"/>
        <dbReference type="ChEBI" id="CHEBI:43474"/>
        <dbReference type="ChEBI" id="CHEBI:83348"/>
        <dbReference type="ChEBI" id="CHEBI:83350"/>
        <dbReference type="ChEBI" id="CHEBI:456216"/>
        <dbReference type="EC" id="1.3.7.7"/>
    </reaction>
</comment>
<dbReference type="InterPro" id="IPR005970">
    <property type="entry name" value="Protochl_reductN"/>
</dbReference>
<feature type="domain" description="Nitrogenase/oxidoreductase component 1" evidence="11">
    <location>
        <begin position="22"/>
        <end position="420"/>
    </location>
</feature>
<evidence type="ECO:0000256" key="9">
    <source>
        <dbReference type="ARBA" id="ARBA00023171"/>
    </source>
</evidence>
<keyword evidence="1 10" id="KW-0004">4Fe-4S</keyword>
<feature type="binding site" evidence="10">
    <location>
        <position position="47"/>
    </location>
    <ligand>
        <name>[4Fe-4S] cluster</name>
        <dbReference type="ChEBI" id="CHEBI:49883"/>
        <note>ligand shared with heterodimeric partner</note>
    </ligand>
</feature>
<reference evidence="12" key="1">
    <citation type="submission" date="2016-10" db="EMBL/GenBank/DDBJ databases">
        <title>Chloroplast genomes as a tool to resolve red algal phylogenies: a case study in the Nemaliales.</title>
        <authorList>
            <person name="Costa J.F."/>
            <person name="Lin S.M."/>
            <person name="Macaya E.C."/>
            <person name="Fernandez-Garcia C."/>
            <person name="Verbruggen H."/>
        </authorList>
    </citation>
    <scope>NUCLEOTIDE SEQUENCE</scope>
    <source>
        <strain evidence="12">H.1444</strain>
    </source>
</reference>
<dbReference type="SUPFAM" id="SSF53807">
    <property type="entry name" value="Helical backbone' metal receptor"/>
    <property type="match status" value="1"/>
</dbReference>
<comment type="cofactor">
    <cofactor evidence="10">
        <name>[4Fe-4S] cluster</name>
        <dbReference type="ChEBI" id="CHEBI:49883"/>
    </cofactor>
    <text evidence="10">Binds 1 [4Fe-4S] cluster per heterodimer. The cluster is bound at the heterodimer interface by residues from both subunits.</text>
</comment>
<dbReference type="InterPro" id="IPR050293">
    <property type="entry name" value="LIPOR_BchN/ChlN"/>
</dbReference>
<dbReference type="Pfam" id="PF00148">
    <property type="entry name" value="Oxidored_nitro"/>
    <property type="match status" value="1"/>
</dbReference>
<comment type="subcellular location">
    <subcellularLocation>
        <location evidence="10">Plastid</location>
        <location evidence="10">Chloroplast</location>
    </subcellularLocation>
</comment>
<dbReference type="HAMAP" id="MF_00352">
    <property type="entry name" value="ChlN_BchN"/>
    <property type="match status" value="1"/>
</dbReference>
<keyword evidence="6 10" id="KW-0560">Oxidoreductase</keyword>
<dbReference type="GO" id="GO:0005524">
    <property type="term" value="F:ATP binding"/>
    <property type="evidence" value="ECO:0007669"/>
    <property type="project" value="UniProtKB-UniRule"/>
</dbReference>
<dbReference type="Gene3D" id="3.40.50.1980">
    <property type="entry name" value="Nitrogenase molybdenum iron protein domain"/>
    <property type="match status" value="3"/>
</dbReference>
<keyword evidence="5 10" id="KW-0067">ATP-binding</keyword>
<keyword evidence="12" id="KW-0150">Chloroplast</keyword>
<dbReference type="EMBL" id="LT622871">
    <property type="protein sequence ID" value="SCW22915.1"/>
    <property type="molecule type" value="Genomic_DNA"/>
</dbReference>
<sequence length="440" mass="49867">MTFSTEQSITFECETGNYHTFCPISCVSWLYQKIEDSFFLVIGTKTCGYFLQNAMGVMIFAEPRYAMAELEEGDISAQLNDYEELKRLCLQIKKDRQPGVIFWIGTCTTEIIKMDLEGIAPKLETDISIPIIVARANGLDYAFTQGEDTVLAAMAHRCPDSKDIADVCQDQVNLRPDLVVFGSMPESVVNQLTYELDKQNINITGWLPSARYSDLPVIQKGSYVVGVNPFLSRTATTLMRRRKTKLIGAPFPIGPDGTRAWIEKICKIFEVEPKGLEERETEVWNSLRKYTALIKNKSVFFMGDNLLEISLARFLIRCGMIVYEIGIPYMDKRYQGAELALLEQTCINMKVKVPKIVEKPDNYNQIDRIRDLQPDLVITGMAHANPLEARGINTKWSVEFTFAQIHGFTNAKDILELVTRPIRRNNNLSELGSQVYSTAD</sequence>
<keyword evidence="4 10" id="KW-0547">Nucleotide-binding</keyword>
<feature type="binding site" evidence="10">
    <location>
        <position position="22"/>
    </location>
    <ligand>
        <name>[4Fe-4S] cluster</name>
        <dbReference type="ChEBI" id="CHEBI:49883"/>
        <note>ligand shared with heterodimeric partner</note>
    </ligand>
</feature>
<protein>
    <recommendedName>
        <fullName evidence="10">Light-independent protochlorophyllide reductase subunit N</fullName>
        <shortName evidence="10">DPOR subunit N</shortName>
        <shortName evidence="10">LI-POR subunit N</shortName>
        <ecNumber evidence="10">1.3.7.7</ecNumber>
    </recommendedName>
</protein>
<reference evidence="12" key="2">
    <citation type="submission" date="2016-10" db="EMBL/GenBank/DDBJ databases">
        <authorList>
            <person name="de Groot N.N."/>
        </authorList>
    </citation>
    <scope>NUCLEOTIDE SEQUENCE</scope>
    <source>
        <strain evidence="12">H.1444</strain>
    </source>
</reference>
<dbReference type="GO" id="GO:0046872">
    <property type="term" value="F:metal ion binding"/>
    <property type="evidence" value="ECO:0007669"/>
    <property type="project" value="UniProtKB-KW"/>
</dbReference>
<dbReference type="AlphaFoldDB" id="A0A1G4NWA6"/>
<dbReference type="NCBIfam" id="TIGR01279">
    <property type="entry name" value="DPOR_bchN"/>
    <property type="match status" value="1"/>
</dbReference>
<dbReference type="CDD" id="cd01979">
    <property type="entry name" value="Pchlide_reductase_N"/>
    <property type="match status" value="1"/>
</dbReference>
<evidence type="ECO:0000256" key="7">
    <source>
        <dbReference type="ARBA" id="ARBA00023004"/>
    </source>
</evidence>
<evidence type="ECO:0000256" key="2">
    <source>
        <dbReference type="ARBA" id="ARBA00022531"/>
    </source>
</evidence>
<dbReference type="GO" id="GO:0016730">
    <property type="term" value="F:oxidoreductase activity, acting on iron-sulfur proteins as donors"/>
    <property type="evidence" value="ECO:0007669"/>
    <property type="project" value="InterPro"/>
</dbReference>
<organism evidence="12">
    <name type="scientific">Nemalion sp. H.1444</name>
    <dbReference type="NCBI Taxonomy" id="1907586"/>
    <lineage>
        <taxon>Eukaryota</taxon>
        <taxon>Rhodophyta</taxon>
        <taxon>Florideophyceae</taxon>
        <taxon>Nemaliophycidae</taxon>
        <taxon>Nemaliales</taxon>
        <taxon>Nemaliaceae</taxon>
        <taxon>Nemalion</taxon>
    </lineage>
</organism>
<dbReference type="NCBIfam" id="NF002768">
    <property type="entry name" value="PRK02842.1"/>
    <property type="match status" value="1"/>
</dbReference>
<evidence type="ECO:0000256" key="4">
    <source>
        <dbReference type="ARBA" id="ARBA00022741"/>
    </source>
</evidence>
<dbReference type="GO" id="GO:0051539">
    <property type="term" value="F:4 iron, 4 sulfur cluster binding"/>
    <property type="evidence" value="ECO:0007669"/>
    <property type="project" value="UniProtKB-UniRule"/>
</dbReference>
<dbReference type="GO" id="GO:0036068">
    <property type="term" value="P:light-independent chlorophyll biosynthetic process"/>
    <property type="evidence" value="ECO:0007669"/>
    <property type="project" value="UniProtKB-UniRule"/>
</dbReference>
<dbReference type="EC" id="1.3.7.7" evidence="10"/>
<dbReference type="PANTHER" id="PTHR39429">
    <property type="entry name" value="LIGHT-INDEPENDENT PROTOCHLOROPHYLLIDE REDUCTASE SUBUNIT N"/>
    <property type="match status" value="1"/>
</dbReference>
<comment type="subunit">
    <text evidence="10">Protochlorophyllide reductase is composed of three subunits; ChlL, ChlN and ChlB. Forms a heterotetramer of two ChlB and two ChlN subunits.</text>
</comment>